<keyword evidence="2" id="KW-1185">Reference proteome</keyword>
<dbReference type="EMBL" id="JAGJCF010000009">
    <property type="protein sequence ID" value="MBP0616673.1"/>
    <property type="molecule type" value="Genomic_DNA"/>
</dbReference>
<sequence length="266" mass="29178">MGRFRPQWLVVGSGRWGGIVAQALERCDRTVLTRGGFRVLPGEAWDAYQARCAERIRETGAEMVWIATPPGEHVVPLLEAALAAGCNAVVEKPWLTDSSTSSRISKEFASCAKVAAVHHQYLYLDDIEALRERWQRRDDALFAGAFLTTKPGRPDLPADANLGSHLLSMRRYIAPSSQIAKFDVGYGQAVDLRKVCFRSKGQSDGLDFTVNSQPIVERFIADFERSSERGTEPPANLGHAAAVFDDLLAVRAGKLLALPTQNANVN</sequence>
<reference evidence="1 2" key="1">
    <citation type="submission" date="2021-04" db="EMBL/GenBank/DDBJ databases">
        <title>Whole genome sequence of Jiella sp. KSK16Y-1.</title>
        <authorList>
            <person name="Tuo L."/>
        </authorList>
    </citation>
    <scope>NUCLEOTIDE SEQUENCE [LARGE SCALE GENOMIC DNA]</scope>
    <source>
        <strain evidence="1 2">KSK16Y-1</strain>
    </source>
</reference>
<evidence type="ECO:0000313" key="2">
    <source>
        <dbReference type="Proteomes" id="UP000678276"/>
    </source>
</evidence>
<organism evidence="1 2">
    <name type="scientific">Jiella mangrovi</name>
    <dbReference type="NCBI Taxonomy" id="2821407"/>
    <lineage>
        <taxon>Bacteria</taxon>
        <taxon>Pseudomonadati</taxon>
        <taxon>Pseudomonadota</taxon>
        <taxon>Alphaproteobacteria</taxon>
        <taxon>Hyphomicrobiales</taxon>
        <taxon>Aurantimonadaceae</taxon>
        <taxon>Jiella</taxon>
    </lineage>
</organism>
<dbReference type="RefSeq" id="WP_209595154.1">
    <property type="nucleotide sequence ID" value="NZ_JAGJCF010000009.1"/>
</dbReference>
<comment type="caution">
    <text evidence="1">The sequence shown here is derived from an EMBL/GenBank/DDBJ whole genome shotgun (WGS) entry which is preliminary data.</text>
</comment>
<evidence type="ECO:0000313" key="1">
    <source>
        <dbReference type="EMBL" id="MBP0616673.1"/>
    </source>
</evidence>
<name>A0ABS4BIU1_9HYPH</name>
<accession>A0ABS4BIU1</accession>
<protein>
    <submittedName>
        <fullName evidence="1">Gfo/Idh/MocA family oxidoreductase</fullName>
    </submittedName>
</protein>
<dbReference type="SUPFAM" id="SSF51735">
    <property type="entry name" value="NAD(P)-binding Rossmann-fold domains"/>
    <property type="match status" value="1"/>
</dbReference>
<dbReference type="InterPro" id="IPR036291">
    <property type="entry name" value="NAD(P)-bd_dom_sf"/>
</dbReference>
<dbReference type="Proteomes" id="UP000678276">
    <property type="component" value="Unassembled WGS sequence"/>
</dbReference>
<dbReference type="Gene3D" id="3.30.360.10">
    <property type="entry name" value="Dihydrodipicolinate Reductase, domain 2"/>
    <property type="match status" value="1"/>
</dbReference>
<gene>
    <name evidence="1" type="ORF">J6595_13875</name>
</gene>
<proteinExistence type="predicted"/>
<dbReference type="Gene3D" id="3.40.50.720">
    <property type="entry name" value="NAD(P)-binding Rossmann-like Domain"/>
    <property type="match status" value="1"/>
</dbReference>